<dbReference type="EMBL" id="HBUF01571432">
    <property type="protein sequence ID" value="CAG6766704.1"/>
    <property type="molecule type" value="Transcribed_RNA"/>
</dbReference>
<reference evidence="1" key="1">
    <citation type="submission" date="2021-05" db="EMBL/GenBank/DDBJ databases">
        <authorList>
            <person name="Alioto T."/>
            <person name="Alioto T."/>
            <person name="Gomez Garrido J."/>
        </authorList>
    </citation>
    <scope>NUCLEOTIDE SEQUENCE</scope>
</reference>
<proteinExistence type="predicted"/>
<dbReference type="PANTHER" id="PTHR17901:SF14">
    <property type="entry name" value="MAGNESIUM-DEPENDENT PHOSPHATASE 1"/>
    <property type="match status" value="1"/>
</dbReference>
<sequence length="111" mass="13232">MTADKEFPKMIVFGLDHTLWPFKVHVNYVSPFNKVHLHKHSGIDYEDMLFFDDQWKNNIEPAYLNVTCWWVINGLNKIKLNKGLVNWNECHKILQNPKFEISDFKKAENLI</sequence>
<protein>
    <submittedName>
        <fullName evidence="1">Uncharacterized protein</fullName>
    </submittedName>
</protein>
<dbReference type="GO" id="GO:0003993">
    <property type="term" value="F:acid phosphatase activity"/>
    <property type="evidence" value="ECO:0007669"/>
    <property type="project" value="TreeGrafter"/>
</dbReference>
<name>A0A8D8MCD9_9HEMI</name>
<dbReference type="AlphaFoldDB" id="A0A8D8MCD9"/>
<dbReference type="PANTHER" id="PTHR17901">
    <property type="entry name" value="MAGNESIUM-DEPENDENT PHOSPHATASE 1 MDP1"/>
    <property type="match status" value="1"/>
</dbReference>
<dbReference type="EMBL" id="HBUF01057873">
    <property type="protein sequence ID" value="CAG6624686.1"/>
    <property type="molecule type" value="Transcribed_RNA"/>
</dbReference>
<evidence type="ECO:0000313" key="1">
    <source>
        <dbReference type="EMBL" id="CAG6624686.1"/>
    </source>
</evidence>
<accession>A0A8D8MCD9</accession>
<dbReference type="Pfam" id="PF12689">
    <property type="entry name" value="Acid_PPase"/>
    <property type="match status" value="1"/>
</dbReference>
<dbReference type="InterPro" id="IPR023214">
    <property type="entry name" value="HAD_sf"/>
</dbReference>
<organism evidence="1">
    <name type="scientific">Cacopsylla melanoneura</name>
    <dbReference type="NCBI Taxonomy" id="428564"/>
    <lineage>
        <taxon>Eukaryota</taxon>
        <taxon>Metazoa</taxon>
        <taxon>Ecdysozoa</taxon>
        <taxon>Arthropoda</taxon>
        <taxon>Hexapoda</taxon>
        <taxon>Insecta</taxon>
        <taxon>Pterygota</taxon>
        <taxon>Neoptera</taxon>
        <taxon>Paraneoptera</taxon>
        <taxon>Hemiptera</taxon>
        <taxon>Sternorrhyncha</taxon>
        <taxon>Psylloidea</taxon>
        <taxon>Psyllidae</taxon>
        <taxon>Psyllinae</taxon>
        <taxon>Cacopsylla</taxon>
    </lineage>
</organism>
<dbReference type="InterPro" id="IPR010036">
    <property type="entry name" value="MDP_1_eu_arc"/>
</dbReference>
<dbReference type="Gene3D" id="3.40.50.1000">
    <property type="entry name" value="HAD superfamily/HAD-like"/>
    <property type="match status" value="2"/>
</dbReference>